<evidence type="ECO:0008006" key="6">
    <source>
        <dbReference type="Google" id="ProtNLM"/>
    </source>
</evidence>
<dbReference type="Proteomes" id="UP001552299">
    <property type="component" value="Unassembled WGS sequence"/>
</dbReference>
<dbReference type="InterPro" id="IPR026960">
    <property type="entry name" value="RVT-Znf"/>
</dbReference>
<feature type="domain" description="Reverse transcriptase zinc-binding" evidence="2">
    <location>
        <begin position="958"/>
        <end position="1041"/>
    </location>
</feature>
<dbReference type="InterPro" id="IPR036691">
    <property type="entry name" value="Endo/exonu/phosph_ase_sf"/>
</dbReference>
<evidence type="ECO:0000259" key="3">
    <source>
        <dbReference type="Pfam" id="PF14111"/>
    </source>
</evidence>
<feature type="domain" description="Endonuclease/exonuclease/phosphatase" evidence="1">
    <location>
        <begin position="480"/>
        <end position="638"/>
    </location>
</feature>
<dbReference type="AlphaFoldDB" id="A0ABD0UVU5"/>
<dbReference type="PANTHER" id="PTHR31286">
    <property type="entry name" value="GLYCINE-RICH CELL WALL STRUCTURAL PROTEIN 1.8-LIKE"/>
    <property type="match status" value="1"/>
</dbReference>
<comment type="caution">
    <text evidence="4">The sequence shown here is derived from an EMBL/GenBank/DDBJ whole genome shotgun (WGS) entry which is preliminary data.</text>
</comment>
<organism evidence="4 5">
    <name type="scientific">Dendrobium thyrsiflorum</name>
    <name type="common">Pinecone-like raceme dendrobium</name>
    <name type="synonym">Orchid</name>
    <dbReference type="NCBI Taxonomy" id="117978"/>
    <lineage>
        <taxon>Eukaryota</taxon>
        <taxon>Viridiplantae</taxon>
        <taxon>Streptophyta</taxon>
        <taxon>Embryophyta</taxon>
        <taxon>Tracheophyta</taxon>
        <taxon>Spermatophyta</taxon>
        <taxon>Magnoliopsida</taxon>
        <taxon>Liliopsida</taxon>
        <taxon>Asparagales</taxon>
        <taxon>Orchidaceae</taxon>
        <taxon>Epidendroideae</taxon>
        <taxon>Malaxideae</taxon>
        <taxon>Dendrobiinae</taxon>
        <taxon>Dendrobium</taxon>
    </lineage>
</organism>
<evidence type="ECO:0000259" key="2">
    <source>
        <dbReference type="Pfam" id="PF13966"/>
    </source>
</evidence>
<evidence type="ECO:0000313" key="4">
    <source>
        <dbReference type="EMBL" id="KAL0916915.1"/>
    </source>
</evidence>
<dbReference type="EMBL" id="JANQDX010000011">
    <property type="protein sequence ID" value="KAL0916915.1"/>
    <property type="molecule type" value="Genomic_DNA"/>
</dbReference>
<dbReference type="PANTHER" id="PTHR31286:SF179">
    <property type="entry name" value="RNASE H TYPE-1 DOMAIN-CONTAINING PROTEIN"/>
    <property type="match status" value="1"/>
</dbReference>
<gene>
    <name evidence="4" type="ORF">M5K25_014468</name>
</gene>
<reference evidence="4 5" key="1">
    <citation type="journal article" date="2024" name="Plant Biotechnol. J.">
        <title>Dendrobium thyrsiflorum genome and its molecular insights into genes involved in important horticultural traits.</title>
        <authorList>
            <person name="Chen B."/>
            <person name="Wang J.Y."/>
            <person name="Zheng P.J."/>
            <person name="Li K.L."/>
            <person name="Liang Y.M."/>
            <person name="Chen X.F."/>
            <person name="Zhang C."/>
            <person name="Zhao X."/>
            <person name="He X."/>
            <person name="Zhang G.Q."/>
            <person name="Liu Z.J."/>
            <person name="Xu Q."/>
        </authorList>
    </citation>
    <scope>NUCLEOTIDE SEQUENCE [LARGE SCALE GENOMIC DNA]</scope>
    <source>
        <strain evidence="4">GZMU011</strain>
    </source>
</reference>
<feature type="domain" description="DUF4283" evidence="3">
    <location>
        <begin position="61"/>
        <end position="139"/>
    </location>
</feature>
<accession>A0ABD0UVU5</accession>
<proteinExistence type="predicted"/>
<protein>
    <recommendedName>
        <fullName evidence="6">Reverse transcriptase zinc-binding domain-containing protein</fullName>
    </recommendedName>
</protein>
<dbReference type="Pfam" id="PF14111">
    <property type="entry name" value="DUF4283"/>
    <property type="match status" value="1"/>
</dbReference>
<name>A0ABD0UVU5_DENTH</name>
<dbReference type="Pfam" id="PF03372">
    <property type="entry name" value="Exo_endo_phos"/>
    <property type="match status" value="1"/>
</dbReference>
<dbReference type="Pfam" id="PF13966">
    <property type="entry name" value="zf-RVT"/>
    <property type="match status" value="1"/>
</dbReference>
<keyword evidence="5" id="KW-1185">Reference proteome</keyword>
<dbReference type="InterPro" id="IPR005135">
    <property type="entry name" value="Endo/exonuclease/phosphatase"/>
</dbReference>
<evidence type="ECO:0000259" key="1">
    <source>
        <dbReference type="Pfam" id="PF03372"/>
    </source>
</evidence>
<evidence type="ECO:0000313" key="5">
    <source>
        <dbReference type="Proteomes" id="UP001552299"/>
    </source>
</evidence>
<dbReference type="InterPro" id="IPR025558">
    <property type="entry name" value="DUF4283"/>
</dbReference>
<dbReference type="InterPro" id="IPR040256">
    <property type="entry name" value="At4g02000-like"/>
</dbReference>
<dbReference type="SUPFAM" id="SSF56219">
    <property type="entry name" value="DNase I-like"/>
    <property type="match status" value="1"/>
</dbReference>
<dbReference type="Gene3D" id="3.60.10.10">
    <property type="entry name" value="Endonuclease/exonuclease/phosphatase"/>
    <property type="match status" value="1"/>
</dbReference>
<sequence>MAGPSSSNPWSLHKDSSSRSFKEVLEGANASAKINFVHSSVKGIPALLFDDAVVSKLAAPFSFTLVGKFMLRRPNIDTIRKFFFNLKLSGAFSVGLMDQRHIAIQLSNDLDYSRIFSRRVYYILGCQMRLLKWTPDFDVREESPIAPVWISFSNLRLHFYNNQVLFALASIFGRPLQTDQATSVISRPSVARVLVELDVSKKHPKEIWLGSEINGYFQKVEFENLPNFCGHCKMHGHLLSECFILHPALRKTKEQVLEEGPKIVNKKDISEGEPNMLQCPIQVEEGESVSRDGGDDFNTQACNKVEEEGNKDVDEQMIAVLKPENFTINSVSIESNFDKILCEDFSSNYSNVQVVNDEEIVEDGEFIASPNPVNDCSNSKSEEQDLSGKHKSICRQNIGELAGYIEGSDNNKFKLLSNMQGPPLSINKKNGKRGIGCPSSRIRAKNLCRIHNISLLVILEPLIDASKLVKTYSFLGFKHGKANTSNKIWIMWKDPVNIEIVGDFNQVIHCHMKIFNISLYASFVYASSFWNVRKHLWKILTDFCDNIDGAWFVGGDFNTICTNTERLGGNPPNLHAMDDFNNMIMECNLIDVGFSGNAFTWNRGCMWQRLDRILFNNTWINTLHNSTVEHLSNTLSDHTPLLMSFQECHSYNGLSFRFQNMWFLNDDFLNIVKDNWEAPLFPNNEVFGMIRLWYKLKRLKYKLAWWNKTVFKNIFSNILDAEDKVNKMDCICQKDPNIINVLNLQEAKKNLILLQDQEEIFWRQKAASKHLLEGDRNTKYFHSVVKNNRARSYINKILDCNGDHIEGNDNIARSAVFSCKLWFKFREQKCIWSQFMLAKYCRDSHPTLGIVKPGNSRIWNRLCSIKWQMEPLIRWDIGKGNIFFWQDNWVDNTSIDHLLSTTSVSTAKVTDFIRDSTWDLNYIYDLIPDFIVQKILNTSINLDNEDKMNFALTNNTFFSTKKAWNYFRTKLPANKVFARMWHNNIPSNVSVFLWRLLHNFIPSDDLLIDKGFLVVSKCQCCFHVETISHIFVSGPIAVKLWIFFEQIFNINIFNPLMSIRDLITKWFSKDKGHIMHLVCALIVWNLWFARNNARFNGISMDAGSIITQIKDKVYRLYKVNLLKNRHFKGYIGSLNSFGISMP</sequence>